<accession>A0A1W6R262</accession>
<geneLocation type="mitochondrion" evidence="4"/>
<gene>
    <name evidence="4" type="primary">rps10</name>
</gene>
<evidence type="ECO:0000313" key="4">
    <source>
        <dbReference type="EMBL" id="ARO47977.1"/>
    </source>
</evidence>
<proteinExistence type="predicted"/>
<keyword evidence="2" id="KW-0687">Ribonucleoprotein</keyword>
<name>A0A1W6R262_9EUKA</name>
<dbReference type="AlphaFoldDB" id="A0A1W6R262"/>
<keyword evidence="4" id="KW-0496">Mitochondrion</keyword>
<sequence length="191" mass="22999">MNYKKNITLLSLEIKSFNKIHVNEFFIKDLQKLCTCNNISFLRERLKNVSNQYLYSLKSIVKKLYSYDIIYIKRRYLKLLLAVILSQLRNLKRLYMSLITNKNFGLVNPTIYRLPLKKKLIKTIKSPHVFKKSQDHYEIRHHKLIIKLPPIFWNTNFICSLLEQTTALNPMYRVNIKKKEVFNLSRIEKIF</sequence>
<dbReference type="InterPro" id="IPR027486">
    <property type="entry name" value="Ribosomal_uS10_dom"/>
</dbReference>
<evidence type="ECO:0000259" key="3">
    <source>
        <dbReference type="Pfam" id="PF00338"/>
    </source>
</evidence>
<dbReference type="GO" id="GO:0005840">
    <property type="term" value="C:ribosome"/>
    <property type="evidence" value="ECO:0007669"/>
    <property type="project" value="UniProtKB-KW"/>
</dbReference>
<dbReference type="EMBL" id="KX891215">
    <property type="protein sequence ID" value="ARO47977.1"/>
    <property type="molecule type" value="Genomic_DNA"/>
</dbReference>
<dbReference type="GeneID" id="32891770"/>
<dbReference type="GO" id="GO:1990904">
    <property type="term" value="C:ribonucleoprotein complex"/>
    <property type="evidence" value="ECO:0007669"/>
    <property type="project" value="UniProtKB-KW"/>
</dbReference>
<keyword evidence="1 4" id="KW-0689">Ribosomal protein</keyword>
<dbReference type="Pfam" id="PF00338">
    <property type="entry name" value="Ribosomal_S10"/>
    <property type="match status" value="1"/>
</dbReference>
<dbReference type="Gene3D" id="3.30.70.600">
    <property type="entry name" value="Ribosomal protein S10 domain"/>
    <property type="match status" value="1"/>
</dbReference>
<organism evidence="4">
    <name type="scientific">Pharyngomonas kirbyi</name>
    <dbReference type="NCBI Taxonomy" id="63601"/>
    <lineage>
        <taxon>Eukaryota</taxon>
        <taxon>Discoba</taxon>
        <taxon>Heterolobosea</taxon>
        <taxon>Pharyngomonada</taxon>
        <taxon>Pharyngomonas</taxon>
    </lineage>
</organism>
<feature type="domain" description="Small ribosomal subunit protein uS10" evidence="3">
    <location>
        <begin position="105"/>
        <end position="148"/>
    </location>
</feature>
<evidence type="ECO:0000256" key="2">
    <source>
        <dbReference type="ARBA" id="ARBA00023274"/>
    </source>
</evidence>
<dbReference type="SUPFAM" id="SSF54999">
    <property type="entry name" value="Ribosomal protein S10"/>
    <property type="match status" value="1"/>
</dbReference>
<dbReference type="RefSeq" id="YP_009370811.1">
    <property type="nucleotide sequence ID" value="NC_034798.1"/>
</dbReference>
<protein>
    <submittedName>
        <fullName evidence="4">Ribosomal protein S10</fullName>
    </submittedName>
</protein>
<evidence type="ECO:0000256" key="1">
    <source>
        <dbReference type="ARBA" id="ARBA00022980"/>
    </source>
</evidence>
<reference evidence="4" key="1">
    <citation type="journal article" date="2017" name="Genome Biol. Evol.">
        <title>Mitochondrial Genome Evolution and a Novel RNA Editing System in Deep-Branching Heteroloboseids.</title>
        <authorList>
            <person name="Yang J."/>
            <person name="Harding T."/>
            <person name="Kamikawa R."/>
            <person name="Simpson A.G.B."/>
            <person name="Roger A.J."/>
        </authorList>
    </citation>
    <scope>NUCLEOTIDE SEQUENCE</scope>
    <source>
        <strain evidence="4">AS12B</strain>
    </source>
</reference>
<dbReference type="InterPro" id="IPR036838">
    <property type="entry name" value="Ribosomal_uS10_dom_sf"/>
</dbReference>